<gene>
    <name evidence="4" type="ORF">JP32_11650</name>
</gene>
<dbReference type="RefSeq" id="WP_039085053.1">
    <property type="nucleotide sequence ID" value="NZ_JPXS01000077.1"/>
</dbReference>
<name>A0A0A2XVQ2_9PAST</name>
<evidence type="ECO:0000313" key="4">
    <source>
        <dbReference type="EMBL" id="KGQ29179.1"/>
    </source>
</evidence>
<dbReference type="InterPro" id="IPR007067">
    <property type="entry name" value="Tail_sheath"/>
</dbReference>
<comment type="similarity">
    <text evidence="1">Belongs to the myoviridae tail sheath protein family.</text>
</comment>
<reference evidence="4 5" key="1">
    <citation type="submission" date="2014-08" db="EMBL/GenBank/DDBJ databases">
        <title>Chaperone-usher fimbriae in a diverse selection of Gallibacterium genomes.</title>
        <authorList>
            <person name="Kudirkiene E."/>
            <person name="Bager R.J."/>
            <person name="Johnson T.J."/>
            <person name="Bojesen A.M."/>
        </authorList>
    </citation>
    <scope>NUCLEOTIDE SEQUENCE [LARGE SCALE GENOMIC DNA]</scope>
    <source>
        <strain evidence="4 5">20558/3kl.</strain>
    </source>
</reference>
<dbReference type="Pfam" id="PF17482">
    <property type="entry name" value="Phage_sheath_1C"/>
    <property type="match status" value="1"/>
</dbReference>
<sequence>MAISYNGIPNAIRVPLAYIEFDNTQATSGTPAVLQKVLMLGQKLATGSAAAGQAVRVLSVAQAKQLFGVGSQLARMVEVFKQHNSTLDLWVLPLEDKSSGAAATGKIKIVGTATAAGVLNLMIAGVSFKQSVAIGDTAATIASKVQKLIVANRDIVVTAEVDSSAEDTINITCRHKGECGNDIDIRTNYYTGEVYPGGVSAQITAMSGGSVNPDITTAISGFGAEWWNYIINPFTDTESLNALQVELVKRWGPMQQIDGLCFIAKNGTHAIATTFAEQRNDYLFTALATNNVPQPAYEWATAYCAVAAGSLSIDPARPVQTLELNLLPPSMSERWDLQARNTLLYSGLSTYTVNAGNVPQLETAITMYRKNSFGDLDESYLYIETIATLSYIRYAIRQRITSKYPRYKLADDGIRVAPGQKVVTPSIIRNELLALFTELEYVALVEDFETFQKTLIVERDPNNRCRINVLSGEDLVNQFRIYAHAIQYRL</sequence>
<evidence type="ECO:0000259" key="3">
    <source>
        <dbReference type="Pfam" id="PF17482"/>
    </source>
</evidence>
<dbReference type="PIRSF" id="PIRSF007349">
    <property type="entry name" value="Tsp_L"/>
    <property type="match status" value="1"/>
</dbReference>
<feature type="domain" description="Tail sheath protein subtilisin-like" evidence="2">
    <location>
        <begin position="208"/>
        <end position="367"/>
    </location>
</feature>
<dbReference type="AlphaFoldDB" id="A0A0A2XVQ2"/>
<protein>
    <submittedName>
        <fullName evidence="4">Tail protein</fullName>
    </submittedName>
</protein>
<dbReference type="Pfam" id="PF04984">
    <property type="entry name" value="Phage_sheath_1"/>
    <property type="match status" value="1"/>
</dbReference>
<organism evidence="4 5">
    <name type="scientific">Gallibacterium anatis</name>
    <dbReference type="NCBI Taxonomy" id="750"/>
    <lineage>
        <taxon>Bacteria</taxon>
        <taxon>Pseudomonadati</taxon>
        <taxon>Pseudomonadota</taxon>
        <taxon>Gammaproteobacteria</taxon>
        <taxon>Pasteurellales</taxon>
        <taxon>Pasteurellaceae</taxon>
        <taxon>Gallibacterium</taxon>
    </lineage>
</organism>
<dbReference type="EMBL" id="JPXS01000077">
    <property type="protein sequence ID" value="KGQ29179.1"/>
    <property type="molecule type" value="Genomic_DNA"/>
</dbReference>
<proteinExistence type="inferred from homology"/>
<evidence type="ECO:0000313" key="5">
    <source>
        <dbReference type="Proteomes" id="UP000030526"/>
    </source>
</evidence>
<comment type="caution">
    <text evidence="4">The sequence shown here is derived from an EMBL/GenBank/DDBJ whole genome shotgun (WGS) entry which is preliminary data.</text>
</comment>
<evidence type="ECO:0000259" key="2">
    <source>
        <dbReference type="Pfam" id="PF04984"/>
    </source>
</evidence>
<dbReference type="Proteomes" id="UP000030526">
    <property type="component" value="Unassembled WGS sequence"/>
</dbReference>
<evidence type="ECO:0000256" key="1">
    <source>
        <dbReference type="ARBA" id="ARBA00008005"/>
    </source>
</evidence>
<accession>A0A0A2XVQ2</accession>
<feature type="domain" description="Tail sheath protein C-terminal" evidence="3">
    <location>
        <begin position="377"/>
        <end position="487"/>
    </location>
</feature>
<dbReference type="InterPro" id="IPR035089">
    <property type="entry name" value="Phage_sheath_subtilisin"/>
</dbReference>
<dbReference type="InterPro" id="IPR020287">
    <property type="entry name" value="Tail_sheath_C"/>
</dbReference>